<dbReference type="Proteomes" id="UP000250928">
    <property type="component" value="Unassembled WGS sequence"/>
</dbReference>
<dbReference type="AlphaFoldDB" id="A0A6N4DMZ1"/>
<name>A0A6N4DMZ1_9GAMM</name>
<organism evidence="1 2">
    <name type="scientific">Candidatus Sedimenticola endophacoides</name>
    <dbReference type="NCBI Taxonomy" id="2548426"/>
    <lineage>
        <taxon>Bacteria</taxon>
        <taxon>Pseudomonadati</taxon>
        <taxon>Pseudomonadota</taxon>
        <taxon>Gammaproteobacteria</taxon>
        <taxon>Chromatiales</taxon>
        <taxon>Sedimenticolaceae</taxon>
        <taxon>Sedimenticola</taxon>
    </lineage>
</organism>
<protein>
    <submittedName>
        <fullName evidence="1">SoxXA-binding protein</fullName>
    </submittedName>
</protein>
<evidence type="ECO:0000313" key="2">
    <source>
        <dbReference type="Proteomes" id="UP000250928"/>
    </source>
</evidence>
<sequence length="100" mass="10777">MLLALGSTALLADSHGGADPRAGQVEQAINDAEAAREKAGSVDGEWRDTAKMIESARKALAAGEYDKAMKLAREAHQQGVLGYEQAMSQQELRIPSYLKY</sequence>
<gene>
    <name evidence="1" type="ORF">C3L24_12915</name>
</gene>
<dbReference type="Gene3D" id="1.20.1270.390">
    <property type="match status" value="1"/>
</dbReference>
<evidence type="ECO:0000313" key="1">
    <source>
        <dbReference type="EMBL" id="PUD98334.1"/>
    </source>
</evidence>
<accession>A0A6N4DMZ1</accession>
<dbReference type="EMBL" id="PQCO01000310">
    <property type="protein sequence ID" value="PUD98334.1"/>
    <property type="molecule type" value="Genomic_DNA"/>
</dbReference>
<proteinExistence type="predicted"/>
<comment type="caution">
    <text evidence="1">The sequence shown here is derived from an EMBL/GenBank/DDBJ whole genome shotgun (WGS) entry which is preliminary data.</text>
</comment>
<reference evidence="1 2" key="1">
    <citation type="submission" date="2018-01" db="EMBL/GenBank/DDBJ databases">
        <title>Novel co-symbiosis in the lucinid bivalve Phacoides pectinatus.</title>
        <authorList>
            <person name="Lim S.J."/>
            <person name="Davis B.G."/>
            <person name="Gill D.E."/>
            <person name="Engel A.S."/>
            <person name="Anderson L.C."/>
            <person name="Campbell B.J."/>
        </authorList>
    </citation>
    <scope>NUCLEOTIDE SEQUENCE [LARGE SCALE GENOMIC DNA]</scope>
    <source>
        <strain evidence="1">N3_P5</strain>
    </source>
</reference>